<evidence type="ECO:0000259" key="5">
    <source>
        <dbReference type="PROSITE" id="PS51635"/>
    </source>
</evidence>
<keyword evidence="2 4" id="KW-0442">Lipid degradation</keyword>
<dbReference type="Gene3D" id="3.40.50.300">
    <property type="entry name" value="P-loop containing nucleotide triphosphate hydrolases"/>
    <property type="match status" value="1"/>
</dbReference>
<sequence>MRDTHRIIDPFPPLFVEAATHSEKDKAILRRLHEEDRFARWFSVKLGGEDPELWLYDRFVRLCDPKRSGNRATEHHYPSFVSFVGDTSVGKSTIVRAMLLLGLLESPGNLNGLTSHAHSTQDLDLIAWAQNKGCSMPVPRSGNFDHKTDPTTFGVHLYRDDSTIEERNDSATEAGQQPLKAPQPKNFPLLFADCEGFGAGTATTLALRLAELNEEDDASIEKLPITASCYSTGSKNGIDLFYARVLYAISDVIVFVTKGDQTMKPDLIRVLEWASAAVKKSYNQPSCKTLIIVRNMETATESYTDESLRQKYLHSFGAEKLWADSIILRAFVEHHNRFVHPHSAIWDNDQLYKALFQDIKCCYIPHKGLDSNSSPERSTDMFEHLKGLRKQIEYSANDERRIRARGFSYYNVPALNHILLQVFEHFRTSEDPLNFFLAARRDNPTPHNIPEHIANFLRLALEGPEQQSTGIEDMTVSAISLMCLIYADRWRSVLSDPLILEPEDMFDHEMKKFWDDGLGLYLSEYEKCIWPFVAKDGSVLYCNIRGKNQHKMHVCTPSPGANWPQRCLEAEGEFLHRRSWSPAAQEAWRTGIKKRFQNMYHRAFSTSESSLKPAQRLLIIRQQIYSTHYSAWDGGGIRGIVELVKAIEREVGIGIEIGEMFDLVVGTSTGGIVALALGMVPRTPENTFEAMVNFFQEAAKKTFEHSRAGFDIGTKALMLLGRYESKYSYEPLKSALIDFFGDKTSLFAPARSRNIQNTTRVAVTTARDEGGTEYLIANYNRPQGKWSRFEREDDDNKDMKIWEAALATSAAPFYLPPFRRDHGGADFVDGAVYANCPAKVAMEEKENLWPDEATSLDILLSLGTGNQIKKKPRIMKAFRYGAFKPLLKMFERQMDTEGNWDKVVRTTPAIARSRLLRLNPDIKAKGELGEYVDIDNEKEIEHLFRSVSGWTDNVGLTSIQEISNVLIANLFFLEPDPENLPGETATTLSGDIRCRLQHDSKALHMLLATKASAFWYTTINRTEVARLENLSDNRWRLLRTRIGITTEPTKMIIEEEGIKKFRLSFEVPCVQPGAAYQVLAVQLAEVPVKIAISGFPATLVELGERSKGQWLQ</sequence>
<dbReference type="CDD" id="cd07199">
    <property type="entry name" value="Pat17_PNPLA8_PNPLA9_like"/>
    <property type="match status" value="1"/>
</dbReference>
<feature type="domain" description="PNPLA" evidence="5">
    <location>
        <begin position="630"/>
        <end position="842"/>
    </location>
</feature>
<feature type="short sequence motif" description="DGA/G" evidence="4">
    <location>
        <begin position="829"/>
        <end position="831"/>
    </location>
</feature>
<dbReference type="SUPFAM" id="SSF52540">
    <property type="entry name" value="P-loop containing nucleoside triphosphate hydrolases"/>
    <property type="match status" value="1"/>
</dbReference>
<dbReference type="Pfam" id="PF01734">
    <property type="entry name" value="Patatin"/>
    <property type="match status" value="1"/>
</dbReference>
<name>A0A8H7WA70_9HELO</name>
<keyword evidence="7" id="KW-1185">Reference proteome</keyword>
<dbReference type="PROSITE" id="PS51635">
    <property type="entry name" value="PNPLA"/>
    <property type="match status" value="1"/>
</dbReference>
<keyword evidence="1 4" id="KW-0378">Hydrolase</keyword>
<organism evidence="6 7">
    <name type="scientific">Cadophora malorum</name>
    <dbReference type="NCBI Taxonomy" id="108018"/>
    <lineage>
        <taxon>Eukaryota</taxon>
        <taxon>Fungi</taxon>
        <taxon>Dikarya</taxon>
        <taxon>Ascomycota</taxon>
        <taxon>Pezizomycotina</taxon>
        <taxon>Leotiomycetes</taxon>
        <taxon>Helotiales</taxon>
        <taxon>Ploettnerulaceae</taxon>
        <taxon>Cadophora</taxon>
    </lineage>
</organism>
<feature type="active site" description="Proton acceptor" evidence="4">
    <location>
        <position position="829"/>
    </location>
</feature>
<dbReference type="InterPro" id="IPR002641">
    <property type="entry name" value="PNPLA_dom"/>
</dbReference>
<evidence type="ECO:0000256" key="4">
    <source>
        <dbReference type="PROSITE-ProRule" id="PRU01161"/>
    </source>
</evidence>
<dbReference type="GO" id="GO:0046486">
    <property type="term" value="P:glycerolipid metabolic process"/>
    <property type="evidence" value="ECO:0007669"/>
    <property type="project" value="UniProtKB-ARBA"/>
</dbReference>
<dbReference type="OrthoDB" id="194358at2759"/>
<feature type="short sequence motif" description="GXGXXG" evidence="4">
    <location>
        <begin position="634"/>
        <end position="639"/>
    </location>
</feature>
<dbReference type="GO" id="GO:0016042">
    <property type="term" value="P:lipid catabolic process"/>
    <property type="evidence" value="ECO:0007669"/>
    <property type="project" value="UniProtKB-UniRule"/>
</dbReference>
<evidence type="ECO:0000313" key="7">
    <source>
        <dbReference type="Proteomes" id="UP000664132"/>
    </source>
</evidence>
<dbReference type="SUPFAM" id="SSF52151">
    <property type="entry name" value="FabD/lysophospholipase-like"/>
    <property type="match status" value="1"/>
</dbReference>
<dbReference type="GO" id="GO:0019369">
    <property type="term" value="P:arachidonate metabolic process"/>
    <property type="evidence" value="ECO:0007669"/>
    <property type="project" value="TreeGrafter"/>
</dbReference>
<evidence type="ECO:0000256" key="3">
    <source>
        <dbReference type="ARBA" id="ARBA00023098"/>
    </source>
</evidence>
<dbReference type="GO" id="GO:0016020">
    <property type="term" value="C:membrane"/>
    <property type="evidence" value="ECO:0007669"/>
    <property type="project" value="TreeGrafter"/>
</dbReference>
<keyword evidence="3 4" id="KW-0443">Lipid metabolism</keyword>
<dbReference type="PANTHER" id="PTHR24185">
    <property type="entry name" value="CALCIUM-INDEPENDENT PHOSPHOLIPASE A2-GAMMA"/>
    <property type="match status" value="1"/>
</dbReference>
<dbReference type="Gene3D" id="3.40.1090.10">
    <property type="entry name" value="Cytosolic phospholipase A2 catalytic domain"/>
    <property type="match status" value="1"/>
</dbReference>
<dbReference type="InterPro" id="IPR027417">
    <property type="entry name" value="P-loop_NTPase"/>
</dbReference>
<evidence type="ECO:0000256" key="2">
    <source>
        <dbReference type="ARBA" id="ARBA00022963"/>
    </source>
</evidence>
<proteinExistence type="predicted"/>
<protein>
    <recommendedName>
        <fullName evidence="5">PNPLA domain-containing protein</fullName>
    </recommendedName>
</protein>
<dbReference type="PANTHER" id="PTHR24185:SF1">
    <property type="entry name" value="CALCIUM-INDEPENDENT PHOSPHOLIPASE A2-GAMMA"/>
    <property type="match status" value="1"/>
</dbReference>
<feature type="active site" description="Nucleophile" evidence="4">
    <location>
        <position position="668"/>
    </location>
</feature>
<gene>
    <name evidence="6" type="ORF">IFR04_009529</name>
</gene>
<dbReference type="InterPro" id="IPR016035">
    <property type="entry name" value="Acyl_Trfase/lysoPLipase"/>
</dbReference>
<dbReference type="EMBL" id="JAFJYH010000158">
    <property type="protein sequence ID" value="KAG4417314.1"/>
    <property type="molecule type" value="Genomic_DNA"/>
</dbReference>
<dbReference type="AlphaFoldDB" id="A0A8H7WA70"/>
<dbReference type="Proteomes" id="UP000664132">
    <property type="component" value="Unassembled WGS sequence"/>
</dbReference>
<evidence type="ECO:0000256" key="1">
    <source>
        <dbReference type="ARBA" id="ARBA00022801"/>
    </source>
</evidence>
<evidence type="ECO:0000313" key="6">
    <source>
        <dbReference type="EMBL" id="KAG4417314.1"/>
    </source>
</evidence>
<comment type="caution">
    <text evidence="6">The sequence shown here is derived from an EMBL/GenBank/DDBJ whole genome shotgun (WGS) entry which is preliminary data.</text>
</comment>
<accession>A0A8H7WA70</accession>
<feature type="short sequence motif" description="GXSXG" evidence="4">
    <location>
        <begin position="666"/>
        <end position="670"/>
    </location>
</feature>
<dbReference type="GO" id="GO:0047499">
    <property type="term" value="F:calcium-independent phospholipase A2 activity"/>
    <property type="evidence" value="ECO:0007669"/>
    <property type="project" value="TreeGrafter"/>
</dbReference>
<reference evidence="6" key="1">
    <citation type="submission" date="2021-02" db="EMBL/GenBank/DDBJ databases">
        <title>Genome sequence Cadophora malorum strain M34.</title>
        <authorList>
            <person name="Stefanovic E."/>
            <person name="Vu D."/>
            <person name="Scully C."/>
            <person name="Dijksterhuis J."/>
            <person name="Roader J."/>
            <person name="Houbraken J."/>
        </authorList>
    </citation>
    <scope>NUCLEOTIDE SEQUENCE</scope>
    <source>
        <strain evidence="6">M34</strain>
    </source>
</reference>